<evidence type="ECO:0000256" key="2">
    <source>
        <dbReference type="PROSITE-ProRule" id="PRU00285"/>
    </source>
</evidence>
<organism evidence="5 6">
    <name type="scientific">Galerina marginata (strain CBS 339.88)</name>
    <dbReference type="NCBI Taxonomy" id="685588"/>
    <lineage>
        <taxon>Eukaryota</taxon>
        <taxon>Fungi</taxon>
        <taxon>Dikarya</taxon>
        <taxon>Basidiomycota</taxon>
        <taxon>Agaricomycotina</taxon>
        <taxon>Agaricomycetes</taxon>
        <taxon>Agaricomycetidae</taxon>
        <taxon>Agaricales</taxon>
        <taxon>Agaricineae</taxon>
        <taxon>Strophariaceae</taxon>
        <taxon>Galerina</taxon>
    </lineage>
</organism>
<sequence>MSDVFFHEPHYDFYRFFEESFSPRHVARNGTQVQRPNGNGPFKPRMDLHEDADKNLVTASFDFPGAQKEDVQIDVHNGKLTVSAETKQTTENGLSEDGYAVKERRYGKYSRTLQLPQGVKVCDEEIKASMENGVLTITFPKSTPELAPKKITIA</sequence>
<dbReference type="EMBL" id="KL142386">
    <property type="protein sequence ID" value="KDR73292.1"/>
    <property type="molecule type" value="Genomic_DNA"/>
</dbReference>
<dbReference type="STRING" id="685588.A0A067STA7"/>
<comment type="similarity">
    <text evidence="2 3">Belongs to the small heat shock protein (HSP20) family.</text>
</comment>
<evidence type="ECO:0000256" key="3">
    <source>
        <dbReference type="RuleBase" id="RU003616"/>
    </source>
</evidence>
<accession>A0A067STA7</accession>
<dbReference type="Proteomes" id="UP000027222">
    <property type="component" value="Unassembled WGS sequence"/>
</dbReference>
<keyword evidence="1" id="KW-0346">Stress response</keyword>
<dbReference type="InterPro" id="IPR008978">
    <property type="entry name" value="HSP20-like_chaperone"/>
</dbReference>
<gene>
    <name evidence="5" type="ORF">GALMADRAFT_251898</name>
</gene>
<dbReference type="InterPro" id="IPR031107">
    <property type="entry name" value="Small_HSP"/>
</dbReference>
<dbReference type="Pfam" id="PF00011">
    <property type="entry name" value="HSP20"/>
    <property type="match status" value="1"/>
</dbReference>
<dbReference type="CDD" id="cd06464">
    <property type="entry name" value="ACD_sHsps-like"/>
    <property type="match status" value="1"/>
</dbReference>
<reference evidence="6" key="1">
    <citation type="journal article" date="2014" name="Proc. Natl. Acad. Sci. U.S.A.">
        <title>Extensive sampling of basidiomycete genomes demonstrates inadequacy of the white-rot/brown-rot paradigm for wood decay fungi.</title>
        <authorList>
            <person name="Riley R."/>
            <person name="Salamov A.A."/>
            <person name="Brown D.W."/>
            <person name="Nagy L.G."/>
            <person name="Floudas D."/>
            <person name="Held B.W."/>
            <person name="Levasseur A."/>
            <person name="Lombard V."/>
            <person name="Morin E."/>
            <person name="Otillar R."/>
            <person name="Lindquist E.A."/>
            <person name="Sun H."/>
            <person name="LaButti K.M."/>
            <person name="Schmutz J."/>
            <person name="Jabbour D."/>
            <person name="Luo H."/>
            <person name="Baker S.E."/>
            <person name="Pisabarro A.G."/>
            <person name="Walton J.D."/>
            <person name="Blanchette R.A."/>
            <person name="Henrissat B."/>
            <person name="Martin F."/>
            <person name="Cullen D."/>
            <person name="Hibbett D.S."/>
            <person name="Grigoriev I.V."/>
        </authorList>
    </citation>
    <scope>NUCLEOTIDE SEQUENCE [LARGE SCALE GENOMIC DNA]</scope>
    <source>
        <strain evidence="6">CBS 339.88</strain>
    </source>
</reference>
<dbReference type="InterPro" id="IPR002068">
    <property type="entry name" value="A-crystallin/Hsp20_dom"/>
</dbReference>
<proteinExistence type="inferred from homology"/>
<dbReference type="PROSITE" id="PS01031">
    <property type="entry name" value="SHSP"/>
    <property type="match status" value="1"/>
</dbReference>
<feature type="domain" description="SHSP" evidence="4">
    <location>
        <begin position="37"/>
        <end position="154"/>
    </location>
</feature>
<dbReference type="AlphaFoldDB" id="A0A067STA7"/>
<name>A0A067STA7_GALM3</name>
<evidence type="ECO:0000256" key="1">
    <source>
        <dbReference type="ARBA" id="ARBA00023016"/>
    </source>
</evidence>
<dbReference type="PANTHER" id="PTHR11527">
    <property type="entry name" value="HEAT-SHOCK PROTEIN 20 FAMILY MEMBER"/>
    <property type="match status" value="1"/>
</dbReference>
<evidence type="ECO:0000313" key="6">
    <source>
        <dbReference type="Proteomes" id="UP000027222"/>
    </source>
</evidence>
<dbReference type="OrthoDB" id="1431247at2759"/>
<keyword evidence="6" id="KW-1185">Reference proteome</keyword>
<protein>
    <recommendedName>
        <fullName evidence="4">SHSP domain-containing protein</fullName>
    </recommendedName>
</protein>
<dbReference type="HOGENOM" id="CLU_046737_12_0_1"/>
<dbReference type="SUPFAM" id="SSF49764">
    <property type="entry name" value="HSP20-like chaperones"/>
    <property type="match status" value="1"/>
</dbReference>
<evidence type="ECO:0000259" key="4">
    <source>
        <dbReference type="PROSITE" id="PS01031"/>
    </source>
</evidence>
<dbReference type="Gene3D" id="2.60.40.790">
    <property type="match status" value="1"/>
</dbReference>
<evidence type="ECO:0000313" key="5">
    <source>
        <dbReference type="EMBL" id="KDR73292.1"/>
    </source>
</evidence>